<protein>
    <recommendedName>
        <fullName evidence="3">DUF3688 domain-containing protein</fullName>
    </recommendedName>
</protein>
<sequence>MLKPSEKMLSQLNDEPIDYSIDNIPLDFASQSQYSDPDLEQLFTEDRARTLYIYKINNLVKTKEKPTLKYSQNSVKIGFIDKDEYIKITGYEISDFNFKLQIQQNTTIQDNSTNYIMIDEKDVLINDISKQDKEFLETLDLKIISIDEPISEDNKNECYIIEEYKHPYSLDGIDIIKSMHLIKITDFKWKNQNSIHLVLQKSLLEDTVFTGIEIKYPKSMLFGNIKCWGNINGVYSYPSSNIENASLVPLLSMPIETEPNLRVFQYWFTESFLPWSIAKNYIQGKDVLDLINKNGLDKVLLNYLTYRYNYDRKFQGAKYDEKGNPTNKAAELRQQFEGQKPEDVIDGLFENWKLDNPTIINDGIVKRFKQIIYMLSNYTYSKYAINKGYNDDVKLFSPYYFELVSNPREKETGYWVFENCKVELNSIYFDFSSSGPIPPKPINYWKEVYKKNEPFKEIDNKYYFVVWRSDKNGNWRIVKFLNDTNSKKELDSYGRYKLIFKEYSPFYDFSLLIRGERGDADHTWKDDTGTYFKSLYRWDGDGEPNTPFISPKTGQITDWNLKQQSKINNNKENEIKVTVKNKDISENKIYQLETNYFNWLSLTNEIETNNIPSLIPAEIKLSDGEYGKYLTNLIVSNDKIENYLNYFSQWYRLLYSKADWISMTKTLVVDNIKITFYNYQKLFNLNQIEISGIWGYGNYDITIYTEKEQININNLELFNRNNEKLSLITLEI</sequence>
<dbReference type="RefSeq" id="WP_147077278.1">
    <property type="nucleotide sequence ID" value="NZ_CP042472.1"/>
</dbReference>
<proteinExistence type="predicted"/>
<evidence type="ECO:0008006" key="3">
    <source>
        <dbReference type="Google" id="ProtNLM"/>
    </source>
</evidence>
<reference evidence="1 2" key="1">
    <citation type="submission" date="2019-11" db="EMBL/GenBank/DDBJ databases">
        <title>Whole genome sequencing and comparative genomics analyses of five strains of Spiroplasma citri.</title>
        <authorList>
            <person name="Yokomi R."/>
            <person name="Chen J."/>
            <person name="Rattner R."/>
            <person name="Vidalakis G."/>
        </authorList>
    </citation>
    <scope>NUCLEOTIDE SEQUENCE [LARGE SCALE GENOMIC DNA]</scope>
    <source>
        <strain evidence="1 2">BR12</strain>
    </source>
</reference>
<gene>
    <name evidence="1" type="ORF">GL298_03215</name>
</gene>
<organism evidence="1 2">
    <name type="scientific">Spiroplasma citri</name>
    <dbReference type="NCBI Taxonomy" id="2133"/>
    <lineage>
        <taxon>Bacteria</taxon>
        <taxon>Bacillati</taxon>
        <taxon>Mycoplasmatota</taxon>
        <taxon>Mollicutes</taxon>
        <taxon>Entomoplasmatales</taxon>
        <taxon>Spiroplasmataceae</taxon>
        <taxon>Spiroplasma</taxon>
    </lineage>
</organism>
<evidence type="ECO:0000313" key="1">
    <source>
        <dbReference type="EMBL" id="QIA68605.1"/>
    </source>
</evidence>
<dbReference type="AlphaFoldDB" id="A0AAJ4EIU3"/>
<name>A0AAJ4EIU3_SPICI</name>
<dbReference type="EMBL" id="CP046368">
    <property type="protein sequence ID" value="QIA68605.1"/>
    <property type="molecule type" value="Genomic_DNA"/>
</dbReference>
<accession>A0AAJ4EIU3</accession>
<dbReference type="Proteomes" id="UP000464735">
    <property type="component" value="Chromosome"/>
</dbReference>
<evidence type="ECO:0000313" key="2">
    <source>
        <dbReference type="Proteomes" id="UP000464735"/>
    </source>
</evidence>